<dbReference type="NCBIfam" id="NF047422">
    <property type="entry name" value="YfmF_fam"/>
    <property type="match status" value="1"/>
</dbReference>
<dbReference type="AlphaFoldDB" id="A0A917Y2X0"/>
<dbReference type="InterPro" id="IPR050361">
    <property type="entry name" value="MPP/UQCRC_Complex"/>
</dbReference>
<dbReference type="SUPFAM" id="SSF63411">
    <property type="entry name" value="LuxS/MPP-like metallohydrolase"/>
    <property type="match status" value="2"/>
</dbReference>
<gene>
    <name evidence="2" type="primary">ymfF</name>
    <name evidence="2" type="ORF">GCM10007971_29690</name>
</gene>
<keyword evidence="3" id="KW-1185">Reference proteome</keyword>
<dbReference type="Proteomes" id="UP000624041">
    <property type="component" value="Unassembled WGS sequence"/>
</dbReference>
<keyword evidence="2" id="KW-0482">Metalloprotease</keyword>
<keyword evidence="2" id="KW-0378">Hydrolase</keyword>
<evidence type="ECO:0000313" key="2">
    <source>
        <dbReference type="EMBL" id="GGN63112.1"/>
    </source>
</evidence>
<proteinExistence type="predicted"/>
<comment type="caution">
    <text evidence="2">The sequence shown here is derived from an EMBL/GenBank/DDBJ whole genome shotgun (WGS) entry which is preliminary data.</text>
</comment>
<reference evidence="2" key="2">
    <citation type="submission" date="2020-09" db="EMBL/GenBank/DDBJ databases">
        <authorList>
            <person name="Sun Q."/>
            <person name="Ohkuma M."/>
        </authorList>
    </citation>
    <scope>NUCLEOTIDE SEQUENCE</scope>
    <source>
        <strain evidence="2">JCM 17251</strain>
    </source>
</reference>
<dbReference type="InterPro" id="IPR011249">
    <property type="entry name" value="Metalloenz_LuxS/M16"/>
</dbReference>
<evidence type="ECO:0000313" key="3">
    <source>
        <dbReference type="Proteomes" id="UP000624041"/>
    </source>
</evidence>
<reference evidence="2" key="1">
    <citation type="journal article" date="2014" name="Int. J. Syst. Evol. Microbiol.">
        <title>Complete genome sequence of Corynebacterium casei LMG S-19264T (=DSM 44701T), isolated from a smear-ripened cheese.</title>
        <authorList>
            <consortium name="US DOE Joint Genome Institute (JGI-PGF)"/>
            <person name="Walter F."/>
            <person name="Albersmeier A."/>
            <person name="Kalinowski J."/>
            <person name="Ruckert C."/>
        </authorList>
    </citation>
    <scope>NUCLEOTIDE SEQUENCE</scope>
    <source>
        <strain evidence="2">JCM 17251</strain>
    </source>
</reference>
<dbReference type="GO" id="GO:0046872">
    <property type="term" value="F:metal ion binding"/>
    <property type="evidence" value="ECO:0007669"/>
    <property type="project" value="InterPro"/>
</dbReference>
<dbReference type="EMBL" id="BMOS01000025">
    <property type="protein sequence ID" value="GGN63112.1"/>
    <property type="molecule type" value="Genomic_DNA"/>
</dbReference>
<keyword evidence="2" id="KW-0645">Protease</keyword>
<protein>
    <submittedName>
        <fullName evidence="2">Inactive metalloprotease YmfF</fullName>
    </submittedName>
</protein>
<dbReference type="InterPro" id="IPR007863">
    <property type="entry name" value="Peptidase_M16_C"/>
</dbReference>
<name>A0A917Y2X0_9BACI</name>
<dbReference type="PANTHER" id="PTHR11851">
    <property type="entry name" value="METALLOPROTEASE"/>
    <property type="match status" value="1"/>
</dbReference>
<feature type="domain" description="Peptidase M16 C-terminal" evidence="1">
    <location>
        <begin position="185"/>
        <end position="358"/>
    </location>
</feature>
<dbReference type="Gene3D" id="3.30.830.10">
    <property type="entry name" value="Metalloenzyme, LuxS/M16 peptidase-like"/>
    <property type="match status" value="2"/>
</dbReference>
<sequence>MNLLVEQTVNKNGYNIHFIPTKKFKTLTFVVKLKAPLKRETISKRALLQNVLREATKNYPSRTELQLKLDDLYGSVLFVDGAKRGEEHVMSFRLEVANERYLPDKEAVTEEALQLLAEMIYEPYLENNKFSEAIVKREKATLKQRIQAIRDDKIRYANGRLIDEMCKNEAFSIHVNGYEEDLDAITAEGLYNYYLEMLKEDRFDIYVVGDMDTEAMEKIIISTFKQEEGSAAEVSNRPEPKQVKEPKEIIEEEPIQQAKLHIGYRTHTVYSDEDYPALQVFNGLFGGFPSSKLFMNVREKNSLAYYASSQVESHKGLLFVLSGIAPEDYEKARDIIREQMTEMKAGNFSEQEMNEAKDMIIHSLRETMDNPHGLVELFYQQQLAGTDRSLEEIIDNISAVTKEDVIRVGERIEEDTLYLLTAQGGEVNE</sequence>
<evidence type="ECO:0000259" key="1">
    <source>
        <dbReference type="Pfam" id="PF05193"/>
    </source>
</evidence>
<dbReference type="Pfam" id="PF05193">
    <property type="entry name" value="Peptidase_M16_C"/>
    <property type="match status" value="1"/>
</dbReference>
<dbReference type="RefSeq" id="WP_188858517.1">
    <property type="nucleotide sequence ID" value="NZ_BMOS01000025.1"/>
</dbReference>
<dbReference type="PANTHER" id="PTHR11851:SF186">
    <property type="entry name" value="INACTIVE METALLOPROTEASE YMFF-RELATED"/>
    <property type="match status" value="1"/>
</dbReference>
<organism evidence="2 3">
    <name type="scientific">Oceanobacillus indicireducens</name>
    <dbReference type="NCBI Taxonomy" id="1004261"/>
    <lineage>
        <taxon>Bacteria</taxon>
        <taxon>Bacillati</taxon>
        <taxon>Bacillota</taxon>
        <taxon>Bacilli</taxon>
        <taxon>Bacillales</taxon>
        <taxon>Bacillaceae</taxon>
        <taxon>Oceanobacillus</taxon>
    </lineage>
</organism>
<accession>A0A917Y2X0</accession>
<dbReference type="GO" id="GO:0008237">
    <property type="term" value="F:metallopeptidase activity"/>
    <property type="evidence" value="ECO:0007669"/>
    <property type="project" value="UniProtKB-KW"/>
</dbReference>